<feature type="region of interest" description="Disordered" evidence="1">
    <location>
        <begin position="52"/>
        <end position="73"/>
    </location>
</feature>
<organism evidence="2 3">
    <name type="scientific">Pseudocohnilembus persalinus</name>
    <name type="common">Ciliate</name>
    <dbReference type="NCBI Taxonomy" id="266149"/>
    <lineage>
        <taxon>Eukaryota</taxon>
        <taxon>Sar</taxon>
        <taxon>Alveolata</taxon>
        <taxon>Ciliophora</taxon>
        <taxon>Intramacronucleata</taxon>
        <taxon>Oligohymenophorea</taxon>
        <taxon>Scuticociliatia</taxon>
        <taxon>Philasterida</taxon>
        <taxon>Pseudocohnilembidae</taxon>
        <taxon>Pseudocohnilembus</taxon>
    </lineage>
</organism>
<proteinExistence type="predicted"/>
<evidence type="ECO:0000256" key="1">
    <source>
        <dbReference type="SAM" id="MobiDB-lite"/>
    </source>
</evidence>
<dbReference type="Proteomes" id="UP000054937">
    <property type="component" value="Unassembled WGS sequence"/>
</dbReference>
<reference evidence="2 3" key="1">
    <citation type="journal article" date="2015" name="Sci. Rep.">
        <title>Genome of the facultative scuticociliatosis pathogen Pseudocohnilembus persalinus provides insight into its virulence through horizontal gene transfer.</title>
        <authorList>
            <person name="Xiong J."/>
            <person name="Wang G."/>
            <person name="Cheng J."/>
            <person name="Tian M."/>
            <person name="Pan X."/>
            <person name="Warren A."/>
            <person name="Jiang C."/>
            <person name="Yuan D."/>
            <person name="Miao W."/>
        </authorList>
    </citation>
    <scope>NUCLEOTIDE SEQUENCE [LARGE SCALE GENOMIC DNA]</scope>
    <source>
        <strain evidence="2">36N120E</strain>
    </source>
</reference>
<dbReference type="AlphaFoldDB" id="A0A0V0QV51"/>
<dbReference type="EMBL" id="LDAU01000104">
    <property type="protein sequence ID" value="KRX05832.1"/>
    <property type="molecule type" value="Genomic_DNA"/>
</dbReference>
<evidence type="ECO:0000313" key="3">
    <source>
        <dbReference type="Proteomes" id="UP000054937"/>
    </source>
</evidence>
<keyword evidence="3" id="KW-1185">Reference proteome</keyword>
<sequence length="103" mass="11745">MSTRILEMLKLNKTMYNLIIFQENLLNNYTSNTLNQSQFEFGVKSPLKNIPLLSKNSGNSPLRNGKYAKRKGTSQAESFNVMLQDKSADQSITSQIYPKKPQQ</sequence>
<protein>
    <submittedName>
        <fullName evidence="2">Uncharacterized protein</fullName>
    </submittedName>
</protein>
<gene>
    <name evidence="2" type="ORF">PPERSA_02364</name>
</gene>
<dbReference type="InParanoid" id="A0A0V0QV51"/>
<name>A0A0V0QV51_PSEPJ</name>
<evidence type="ECO:0000313" key="2">
    <source>
        <dbReference type="EMBL" id="KRX05832.1"/>
    </source>
</evidence>
<comment type="caution">
    <text evidence="2">The sequence shown here is derived from an EMBL/GenBank/DDBJ whole genome shotgun (WGS) entry which is preliminary data.</text>
</comment>
<accession>A0A0V0QV51</accession>